<accession>A0A943D9U7</accession>
<comment type="caution">
    <text evidence="1">The sequence shown here is derived from an EMBL/GenBank/DDBJ whole genome shotgun (WGS) entry which is preliminary data.</text>
</comment>
<proteinExistence type="predicted"/>
<dbReference type="AlphaFoldDB" id="A0A943D9U7"/>
<protein>
    <submittedName>
        <fullName evidence="1">Uncharacterized protein</fullName>
    </submittedName>
</protein>
<dbReference type="Proteomes" id="UP000759273">
    <property type="component" value="Unassembled WGS sequence"/>
</dbReference>
<evidence type="ECO:0000313" key="1">
    <source>
        <dbReference type="EMBL" id="MBS5331733.1"/>
    </source>
</evidence>
<name>A0A943D9U7_9FIRM</name>
<reference evidence="1" key="1">
    <citation type="submission" date="2021-02" db="EMBL/GenBank/DDBJ databases">
        <title>Infant gut strain persistence is associated with maternal origin, phylogeny, and functional potential including surface adhesion and iron acquisition.</title>
        <authorList>
            <person name="Lou Y.C."/>
        </authorList>
    </citation>
    <scope>NUCLEOTIDE SEQUENCE</scope>
    <source>
        <strain evidence="1">L3_101_000M1_dasL3_101_000M1_concoct_87</strain>
    </source>
</reference>
<sequence length="173" mass="20079">MGAVNYFTSDYITMGLRPYDSLELENDLEFMEEMQTQVNEYGGTIENAIAEYIEDCYNCDYENIKTELKKHNFHYYHITIKPGYYEGFTLDIENNFPVALDSWEDRRDANKEITEIKQFLIACAGLGLVECSPGWCTGYSDYNGTIKAIKAAVKEMRDEMRTIPTWAQYNRAC</sequence>
<evidence type="ECO:0000313" key="2">
    <source>
        <dbReference type="Proteomes" id="UP000759273"/>
    </source>
</evidence>
<gene>
    <name evidence="1" type="ORF">KHY36_04285</name>
</gene>
<organism evidence="1 2">
    <name type="scientific">Subdoligranulum variabile</name>
    <dbReference type="NCBI Taxonomy" id="214851"/>
    <lineage>
        <taxon>Bacteria</taxon>
        <taxon>Bacillati</taxon>
        <taxon>Bacillota</taxon>
        <taxon>Clostridia</taxon>
        <taxon>Eubacteriales</taxon>
        <taxon>Oscillospiraceae</taxon>
        <taxon>Subdoligranulum</taxon>
    </lineage>
</organism>
<dbReference type="EMBL" id="JAGZGG010000006">
    <property type="protein sequence ID" value="MBS5331733.1"/>
    <property type="molecule type" value="Genomic_DNA"/>
</dbReference>